<keyword evidence="9" id="KW-0539">Nucleus</keyword>
<dbReference type="PROSITE" id="PS50157">
    <property type="entry name" value="ZINC_FINGER_C2H2_2"/>
    <property type="match status" value="4"/>
</dbReference>
<evidence type="ECO:0000256" key="9">
    <source>
        <dbReference type="ARBA" id="ARBA00023242"/>
    </source>
</evidence>
<dbReference type="Gene3D" id="3.30.160.60">
    <property type="entry name" value="Classic Zinc Finger"/>
    <property type="match status" value="4"/>
</dbReference>
<keyword evidence="3" id="KW-1017">Isopeptide bond</keyword>
<dbReference type="AlphaFoldDB" id="A0A6A5G3C9"/>
<dbReference type="SUPFAM" id="SSF57667">
    <property type="entry name" value="beta-beta-alpha zinc fingers"/>
    <property type="match status" value="3"/>
</dbReference>
<evidence type="ECO:0000256" key="8">
    <source>
        <dbReference type="ARBA" id="ARBA00022843"/>
    </source>
</evidence>
<comment type="subcellular location">
    <subcellularLocation>
        <location evidence="1">Nucleus</location>
        <location evidence="1">Nucleolus</location>
    </subcellularLocation>
    <subcellularLocation>
        <location evidence="2">Nucleus</location>
        <location evidence="2">Nucleoplasm</location>
    </subcellularLocation>
</comment>
<gene>
    <name evidence="13" type="ORF">GCK72_025688</name>
</gene>
<dbReference type="KEGG" id="crq:GCK72_025688"/>
<evidence type="ECO:0000256" key="2">
    <source>
        <dbReference type="ARBA" id="ARBA00004642"/>
    </source>
</evidence>
<name>A0A6A5G3C9_CAERE</name>
<dbReference type="InterPro" id="IPR056436">
    <property type="entry name" value="Znf-C2H2_ZIC1-5/GLI1-3-like"/>
</dbReference>
<dbReference type="Pfam" id="PF23561">
    <property type="entry name" value="zf-C2H2_15"/>
    <property type="match status" value="1"/>
</dbReference>
<dbReference type="SMART" id="SM00355">
    <property type="entry name" value="ZnF_C2H2"/>
    <property type="match status" value="5"/>
</dbReference>
<evidence type="ECO:0000256" key="7">
    <source>
        <dbReference type="ARBA" id="ARBA00022833"/>
    </source>
</evidence>
<dbReference type="EMBL" id="WUAV01000006">
    <property type="protein sequence ID" value="KAF1749221.1"/>
    <property type="molecule type" value="Genomic_DNA"/>
</dbReference>
<dbReference type="InterPro" id="IPR036236">
    <property type="entry name" value="Znf_C2H2_sf"/>
</dbReference>
<comment type="caution">
    <text evidence="13">The sequence shown here is derived from an EMBL/GenBank/DDBJ whole genome shotgun (WGS) entry which is preliminary data.</text>
</comment>
<accession>A0A6A5G3C9</accession>
<feature type="domain" description="C2H2-type" evidence="12">
    <location>
        <begin position="246"/>
        <end position="276"/>
    </location>
</feature>
<dbReference type="GeneID" id="9807758"/>
<dbReference type="CTD" id="9807758"/>
<reference evidence="13 14" key="1">
    <citation type="submission" date="2019-12" db="EMBL/GenBank/DDBJ databases">
        <title>Chromosome-level assembly of the Caenorhabditis remanei genome.</title>
        <authorList>
            <person name="Teterina A.A."/>
            <person name="Willis J.H."/>
            <person name="Phillips P.C."/>
        </authorList>
    </citation>
    <scope>NUCLEOTIDE SEQUENCE [LARGE SCALE GENOMIC DNA]</scope>
    <source>
        <strain evidence="13 14">PX506</strain>
        <tissue evidence="13">Whole organism</tissue>
    </source>
</reference>
<keyword evidence="4" id="KW-0479">Metal-binding</keyword>
<dbReference type="GO" id="GO:0000978">
    <property type="term" value="F:RNA polymerase II cis-regulatory region sequence-specific DNA binding"/>
    <property type="evidence" value="ECO:0007669"/>
    <property type="project" value="TreeGrafter"/>
</dbReference>
<evidence type="ECO:0000256" key="4">
    <source>
        <dbReference type="ARBA" id="ARBA00022723"/>
    </source>
</evidence>
<evidence type="ECO:0000256" key="3">
    <source>
        <dbReference type="ARBA" id="ARBA00022499"/>
    </source>
</evidence>
<proteinExistence type="predicted"/>
<dbReference type="GO" id="GO:0005730">
    <property type="term" value="C:nucleolus"/>
    <property type="evidence" value="ECO:0007669"/>
    <property type="project" value="UniProtKB-SubCell"/>
</dbReference>
<dbReference type="Pfam" id="PF00096">
    <property type="entry name" value="zf-C2H2"/>
    <property type="match status" value="2"/>
</dbReference>
<keyword evidence="7" id="KW-0862">Zinc</keyword>
<evidence type="ECO:0000256" key="6">
    <source>
        <dbReference type="ARBA" id="ARBA00022771"/>
    </source>
</evidence>
<protein>
    <recommendedName>
        <fullName evidence="10">Wilms tumor protein homolog</fullName>
    </recommendedName>
</protein>
<evidence type="ECO:0000256" key="1">
    <source>
        <dbReference type="ARBA" id="ARBA00004604"/>
    </source>
</evidence>
<evidence type="ECO:0000256" key="11">
    <source>
        <dbReference type="PROSITE-ProRule" id="PRU00042"/>
    </source>
</evidence>
<sequence length="469" mass="52580">MNIENVLSSTFSVTPPTSLPPFNFNSTSISSLQALTPQSSYSNSATPASDCSSLSPSGGLSECNWLIKPPISLNEVIASSNLGVRSFPFNESAAGIFRKVPTDQNNVNDPGVPICQKPPRLTCNGKRVGRPPGTNKVYLKKLDSVVQCDNGEEVHECRWNRCHKTFTNKNDFYAHMALHVNSDTRICLWDGCDRPMFSAFYQLTAHLRTHTKEKPHECDWENCGKKYSRRENLKTHRRTHTGEKPYACDYAGCLKKFSNASDCAKHRNRTHSSLKPYFCLVENCGKSYTDPSSLRKHFKAIHPDLMPKYSTGQYRAYQPKIHSHRKGSPVHQPEHQLSSAMCLPVFNPSTPSSPMMPNPFLFPPLTPFPLLAASMLKMPLQNSLMQNSMCSFPFPQNQILSQCYQFTYQKIQQQAAMINLLTPLFNQMTLNANNFVSPLPTPPADVSPTTMTTGDENQFFNFAANPVHS</sequence>
<keyword evidence="8" id="KW-0832">Ubl conjugation</keyword>
<dbReference type="PANTHER" id="PTHR45718:SF4">
    <property type="entry name" value="TRANSCRIPTIONAL ACTIVATOR CUBITUS INTERRUPTUS"/>
    <property type="match status" value="1"/>
</dbReference>
<feature type="domain" description="C2H2-type" evidence="12">
    <location>
        <begin position="277"/>
        <end position="307"/>
    </location>
</feature>
<organism evidence="13 14">
    <name type="scientific">Caenorhabditis remanei</name>
    <name type="common">Caenorhabditis vulgaris</name>
    <dbReference type="NCBI Taxonomy" id="31234"/>
    <lineage>
        <taxon>Eukaryota</taxon>
        <taxon>Metazoa</taxon>
        <taxon>Ecdysozoa</taxon>
        <taxon>Nematoda</taxon>
        <taxon>Chromadorea</taxon>
        <taxon>Rhabditida</taxon>
        <taxon>Rhabditina</taxon>
        <taxon>Rhabditomorpha</taxon>
        <taxon>Rhabditoidea</taxon>
        <taxon>Rhabditidae</taxon>
        <taxon>Peloderinae</taxon>
        <taxon>Caenorhabditis</taxon>
    </lineage>
</organism>
<dbReference type="GO" id="GO:0008270">
    <property type="term" value="F:zinc ion binding"/>
    <property type="evidence" value="ECO:0007669"/>
    <property type="project" value="UniProtKB-KW"/>
</dbReference>
<evidence type="ECO:0000256" key="5">
    <source>
        <dbReference type="ARBA" id="ARBA00022737"/>
    </source>
</evidence>
<keyword evidence="5" id="KW-0677">Repeat</keyword>
<evidence type="ECO:0000256" key="10">
    <source>
        <dbReference type="ARBA" id="ARBA00069242"/>
    </source>
</evidence>
<evidence type="ECO:0000313" key="14">
    <source>
        <dbReference type="Proteomes" id="UP000483820"/>
    </source>
</evidence>
<evidence type="ECO:0000313" key="13">
    <source>
        <dbReference type="EMBL" id="KAF1749221.1"/>
    </source>
</evidence>
<feature type="domain" description="C2H2-type" evidence="12">
    <location>
        <begin position="216"/>
        <end position="245"/>
    </location>
</feature>
<feature type="domain" description="C2H2-type" evidence="12">
    <location>
        <begin position="155"/>
        <end position="184"/>
    </location>
</feature>
<dbReference type="PROSITE" id="PS00028">
    <property type="entry name" value="ZINC_FINGER_C2H2_1"/>
    <property type="match status" value="4"/>
</dbReference>
<dbReference type="InterPro" id="IPR013087">
    <property type="entry name" value="Znf_C2H2_type"/>
</dbReference>
<dbReference type="RefSeq" id="XP_053580011.1">
    <property type="nucleotide sequence ID" value="XM_053736445.1"/>
</dbReference>
<keyword evidence="6 11" id="KW-0863">Zinc-finger</keyword>
<dbReference type="InterPro" id="IPR043359">
    <property type="entry name" value="GLI-like"/>
</dbReference>
<dbReference type="Proteomes" id="UP000483820">
    <property type="component" value="Chromosome X"/>
</dbReference>
<dbReference type="FunFam" id="3.30.160.60:FF:000063">
    <property type="entry name" value="Wilms tumor 1-KTS isoform"/>
    <property type="match status" value="1"/>
</dbReference>
<dbReference type="GO" id="GO:0005654">
    <property type="term" value="C:nucleoplasm"/>
    <property type="evidence" value="ECO:0007669"/>
    <property type="project" value="UniProtKB-SubCell"/>
</dbReference>
<evidence type="ECO:0000259" key="12">
    <source>
        <dbReference type="PROSITE" id="PS50157"/>
    </source>
</evidence>
<dbReference type="PANTHER" id="PTHR45718">
    <property type="entry name" value="TRANSCRIPTIONAL ACTIVATOR CUBITUS INTERRUPTUS"/>
    <property type="match status" value="1"/>
</dbReference>
<dbReference type="GO" id="GO:0000981">
    <property type="term" value="F:DNA-binding transcription factor activity, RNA polymerase II-specific"/>
    <property type="evidence" value="ECO:0007669"/>
    <property type="project" value="TreeGrafter"/>
</dbReference>